<proteinExistence type="inferred from homology"/>
<protein>
    <recommendedName>
        <fullName evidence="2">Amidase domain-containing protein</fullName>
    </recommendedName>
</protein>
<dbReference type="PANTHER" id="PTHR11895:SF67">
    <property type="entry name" value="AMIDASE DOMAIN-CONTAINING PROTEIN"/>
    <property type="match status" value="1"/>
</dbReference>
<organism evidence="3 4">
    <name type="scientific">Venturia effusa</name>
    <dbReference type="NCBI Taxonomy" id="50376"/>
    <lineage>
        <taxon>Eukaryota</taxon>
        <taxon>Fungi</taxon>
        <taxon>Dikarya</taxon>
        <taxon>Ascomycota</taxon>
        <taxon>Pezizomycotina</taxon>
        <taxon>Dothideomycetes</taxon>
        <taxon>Pleosporomycetidae</taxon>
        <taxon>Venturiales</taxon>
        <taxon>Venturiaceae</taxon>
        <taxon>Venturia</taxon>
    </lineage>
</organism>
<dbReference type="OrthoDB" id="421993at2759"/>
<dbReference type="EMBL" id="CP042186">
    <property type="protein sequence ID" value="QDS68647.1"/>
    <property type="molecule type" value="Genomic_DNA"/>
</dbReference>
<comment type="similarity">
    <text evidence="1">Belongs to the amidase family.</text>
</comment>
<reference evidence="3 4" key="1">
    <citation type="submission" date="2019-07" db="EMBL/GenBank/DDBJ databases">
        <title>Finished genome of Venturia effusa.</title>
        <authorList>
            <person name="Young C.A."/>
            <person name="Cox M.P."/>
            <person name="Ganley A.R.D."/>
            <person name="David W.J."/>
        </authorList>
    </citation>
    <scope>NUCLEOTIDE SEQUENCE [LARGE SCALE GENOMIC DNA]</scope>
    <source>
        <strain evidence="4">albino</strain>
    </source>
</reference>
<dbReference type="Proteomes" id="UP000316270">
    <property type="component" value="Chromosome 2"/>
</dbReference>
<sequence length="618" mass="67591">MQGTATMERQFSFDNGPEELNPLDFHGYPEAKAHVYPYTPSKGPKNPVLRGAVVKAGSALLPSTPGLPSLFYKNVGWSKLRHTEGIKDVDATYDPIVIPLRPKIQCKSVSYTDPAQLRLLRSRRSWAFHSIADYHKAYKSGKTTPTEVVEALLPIILRKEGKSTQHSKAWLDSNVELIKTAAAESTKRWKADQARGILDGVPIGAKDEADIKGYYKKNMGSTMNWTNPLDITSWCVLKWEEAGAILMGKTNMHEIGMDTSNNNPNHGTPINPYNITYYPGGSSGGSASAVAAGIVPFALGCDGGGSIRLPASWCGIYGLKTTHGWVSTRPYKTPARSTGVAGPMAANMLDLEVAWRVMAQPDPDCAVSRQFPLPSKNDAASPKRIGIYRDWFDRADPEVKKTCQDAIDYYTTKLGYELVSITIPHIKEAQMAHALTILNEANMTLTKAEIKTLTPPNKILVTVGRAASVTDFLAAQRLRTMVMEHLAHLFTANPGLIIVTPTTPNAGWPIHKKDAKYGCSNGNQSIRNMEYVWLANFTGCPSITVPVGYVDPVQGQGQFPVGLMGMAEWGAEDHLISFGYEGEQWLKDGYKGGRLKPKEWVDVMGLLPGMEKGVRAAA</sequence>
<gene>
    <name evidence="3" type="ORF">FKW77_001793</name>
</gene>
<feature type="domain" description="Amidase" evidence="2">
    <location>
        <begin position="162"/>
        <end position="575"/>
    </location>
</feature>
<evidence type="ECO:0000313" key="3">
    <source>
        <dbReference type="EMBL" id="QDS68647.1"/>
    </source>
</evidence>
<evidence type="ECO:0000313" key="4">
    <source>
        <dbReference type="Proteomes" id="UP000316270"/>
    </source>
</evidence>
<dbReference type="InterPro" id="IPR020556">
    <property type="entry name" value="Amidase_CS"/>
</dbReference>
<dbReference type="STRING" id="50376.A0A517KZ45"/>
<dbReference type="SUPFAM" id="SSF75304">
    <property type="entry name" value="Amidase signature (AS) enzymes"/>
    <property type="match status" value="1"/>
</dbReference>
<dbReference type="Pfam" id="PF01425">
    <property type="entry name" value="Amidase"/>
    <property type="match status" value="1"/>
</dbReference>
<dbReference type="InterPro" id="IPR023631">
    <property type="entry name" value="Amidase_dom"/>
</dbReference>
<dbReference type="InterPro" id="IPR036928">
    <property type="entry name" value="AS_sf"/>
</dbReference>
<name>A0A517KZ45_9PEZI</name>
<dbReference type="PROSITE" id="PS00571">
    <property type="entry name" value="AMIDASES"/>
    <property type="match status" value="1"/>
</dbReference>
<evidence type="ECO:0000259" key="2">
    <source>
        <dbReference type="Pfam" id="PF01425"/>
    </source>
</evidence>
<dbReference type="InterPro" id="IPR000120">
    <property type="entry name" value="Amidase"/>
</dbReference>
<keyword evidence="4" id="KW-1185">Reference proteome</keyword>
<accession>A0A517KZ45</accession>
<dbReference type="GO" id="GO:0003824">
    <property type="term" value="F:catalytic activity"/>
    <property type="evidence" value="ECO:0007669"/>
    <property type="project" value="InterPro"/>
</dbReference>
<evidence type="ECO:0000256" key="1">
    <source>
        <dbReference type="ARBA" id="ARBA00009199"/>
    </source>
</evidence>
<dbReference type="AlphaFoldDB" id="A0A517KZ45"/>
<dbReference type="PANTHER" id="PTHR11895">
    <property type="entry name" value="TRANSAMIDASE"/>
    <property type="match status" value="1"/>
</dbReference>
<dbReference type="Gene3D" id="3.90.1300.10">
    <property type="entry name" value="Amidase signature (AS) domain"/>
    <property type="match status" value="1"/>
</dbReference>